<dbReference type="GO" id="GO:0005634">
    <property type="term" value="C:nucleus"/>
    <property type="evidence" value="ECO:0007669"/>
    <property type="project" value="UniProtKB-SubCell"/>
</dbReference>
<dbReference type="PANTHER" id="PTHR24346">
    <property type="entry name" value="MAP/MICROTUBULE AFFINITY-REGULATING KINASE"/>
    <property type="match status" value="1"/>
</dbReference>
<evidence type="ECO:0000256" key="4">
    <source>
        <dbReference type="ARBA" id="ARBA00022527"/>
    </source>
</evidence>
<comment type="subcellular location">
    <subcellularLocation>
        <location evidence="1">Nucleus</location>
    </subcellularLocation>
</comment>
<evidence type="ECO:0000313" key="16">
    <source>
        <dbReference type="Proteomes" id="UP001295794"/>
    </source>
</evidence>
<dbReference type="PROSITE" id="PS00108">
    <property type="entry name" value="PROTEIN_KINASE_ST"/>
    <property type="match status" value="1"/>
</dbReference>
<dbReference type="GO" id="GO:0035556">
    <property type="term" value="P:intracellular signal transduction"/>
    <property type="evidence" value="ECO:0007669"/>
    <property type="project" value="TreeGrafter"/>
</dbReference>
<keyword evidence="10" id="KW-0119">Carbohydrate metabolism</keyword>
<evidence type="ECO:0000256" key="2">
    <source>
        <dbReference type="ARBA" id="ARBA00006234"/>
    </source>
</evidence>
<dbReference type="Gene3D" id="1.10.510.10">
    <property type="entry name" value="Transferase(Phosphotransferase) domain 1"/>
    <property type="match status" value="1"/>
</dbReference>
<reference evidence="15" key="1">
    <citation type="submission" date="2023-11" db="EMBL/GenBank/DDBJ databases">
        <authorList>
            <person name="De Vega J J."/>
            <person name="De Vega J J."/>
        </authorList>
    </citation>
    <scope>NUCLEOTIDE SEQUENCE</scope>
</reference>
<dbReference type="InterPro" id="IPR028375">
    <property type="entry name" value="KA1/Ssp2_C"/>
</dbReference>
<keyword evidence="8" id="KW-0067">ATP-binding</keyword>
<evidence type="ECO:0000256" key="6">
    <source>
        <dbReference type="ARBA" id="ARBA00022741"/>
    </source>
</evidence>
<comment type="similarity">
    <text evidence="2">Belongs to the protein kinase superfamily. CAMK Ser/Thr protein kinase family. SNF1 subfamily.</text>
</comment>
<evidence type="ECO:0000256" key="1">
    <source>
        <dbReference type="ARBA" id="ARBA00004123"/>
    </source>
</evidence>
<comment type="catalytic activity">
    <reaction evidence="11">
        <text>L-threonyl-[protein] + ATP = O-phospho-L-threonyl-[protein] + ADP + H(+)</text>
        <dbReference type="Rhea" id="RHEA:46608"/>
        <dbReference type="Rhea" id="RHEA-COMP:11060"/>
        <dbReference type="Rhea" id="RHEA-COMP:11605"/>
        <dbReference type="ChEBI" id="CHEBI:15378"/>
        <dbReference type="ChEBI" id="CHEBI:30013"/>
        <dbReference type="ChEBI" id="CHEBI:30616"/>
        <dbReference type="ChEBI" id="CHEBI:61977"/>
        <dbReference type="ChEBI" id="CHEBI:456216"/>
        <dbReference type="EC" id="2.7.11.1"/>
    </reaction>
</comment>
<comment type="caution">
    <text evidence="15">The sequence shown here is derived from an EMBL/GenBank/DDBJ whole genome shotgun (WGS) entry which is preliminary data.</text>
</comment>
<keyword evidence="7" id="KW-0418">Kinase</keyword>
<dbReference type="InterPro" id="IPR000719">
    <property type="entry name" value="Prot_kinase_dom"/>
</dbReference>
<feature type="domain" description="Protein kinase" evidence="14">
    <location>
        <begin position="25"/>
        <end position="282"/>
    </location>
</feature>
<keyword evidence="6" id="KW-0547">Nucleotide-binding</keyword>
<protein>
    <recommendedName>
        <fullName evidence="3">non-specific serine/threonine protein kinase</fullName>
        <ecNumber evidence="3">2.7.11.1</ecNumber>
    </recommendedName>
</protein>
<dbReference type="SMART" id="SM00220">
    <property type="entry name" value="S_TKc"/>
    <property type="match status" value="1"/>
</dbReference>
<dbReference type="EC" id="2.7.11.1" evidence="3"/>
<dbReference type="PANTHER" id="PTHR24346:SF110">
    <property type="entry name" value="NON-SPECIFIC SERINE_THREONINE PROTEIN KINASE"/>
    <property type="match status" value="1"/>
</dbReference>
<keyword evidence="9" id="KW-0539">Nucleus</keyword>
<proteinExistence type="inferred from homology"/>
<dbReference type="InterPro" id="IPR013896">
    <property type="entry name" value="SNF1_UBA"/>
</dbReference>
<evidence type="ECO:0000313" key="15">
    <source>
        <dbReference type="EMBL" id="CAK5262081.1"/>
    </source>
</evidence>
<dbReference type="Pfam" id="PF16579">
    <property type="entry name" value="AdenylateSensor"/>
    <property type="match status" value="1"/>
</dbReference>
<evidence type="ECO:0000256" key="3">
    <source>
        <dbReference type="ARBA" id="ARBA00012513"/>
    </source>
</evidence>
<dbReference type="GO" id="GO:0005737">
    <property type="term" value="C:cytoplasm"/>
    <property type="evidence" value="ECO:0007669"/>
    <property type="project" value="TreeGrafter"/>
</dbReference>
<dbReference type="Gene3D" id="3.30.310.80">
    <property type="entry name" value="Kinase associated domain 1, KA1"/>
    <property type="match status" value="1"/>
</dbReference>
<dbReference type="GO" id="GO:0004674">
    <property type="term" value="F:protein serine/threonine kinase activity"/>
    <property type="evidence" value="ECO:0007669"/>
    <property type="project" value="UniProtKB-KW"/>
</dbReference>
<evidence type="ECO:0000256" key="5">
    <source>
        <dbReference type="ARBA" id="ARBA00022679"/>
    </source>
</evidence>
<dbReference type="GO" id="GO:0005524">
    <property type="term" value="F:ATP binding"/>
    <property type="evidence" value="ECO:0007669"/>
    <property type="project" value="UniProtKB-KW"/>
</dbReference>
<accession>A0AAD2GRC4</accession>
<dbReference type="AlphaFoldDB" id="A0AAD2GRC4"/>
<evidence type="ECO:0000259" key="14">
    <source>
        <dbReference type="PROSITE" id="PS50011"/>
    </source>
</evidence>
<feature type="region of interest" description="Disordered" evidence="13">
    <location>
        <begin position="410"/>
        <end position="483"/>
    </location>
</feature>
<keyword evidence="4" id="KW-0723">Serine/threonine-protein kinase</keyword>
<dbReference type="SUPFAM" id="SSF56112">
    <property type="entry name" value="Protein kinase-like (PK-like)"/>
    <property type="match status" value="1"/>
</dbReference>
<evidence type="ECO:0000256" key="12">
    <source>
        <dbReference type="ARBA" id="ARBA00048679"/>
    </source>
</evidence>
<organism evidence="15 16">
    <name type="scientific">Mycena citricolor</name>
    <dbReference type="NCBI Taxonomy" id="2018698"/>
    <lineage>
        <taxon>Eukaryota</taxon>
        <taxon>Fungi</taxon>
        <taxon>Dikarya</taxon>
        <taxon>Basidiomycota</taxon>
        <taxon>Agaricomycotina</taxon>
        <taxon>Agaricomycetes</taxon>
        <taxon>Agaricomycetidae</taxon>
        <taxon>Agaricales</taxon>
        <taxon>Marasmiineae</taxon>
        <taxon>Mycenaceae</taxon>
        <taxon>Mycena</taxon>
    </lineage>
</organism>
<evidence type="ECO:0000256" key="11">
    <source>
        <dbReference type="ARBA" id="ARBA00047899"/>
    </source>
</evidence>
<evidence type="ECO:0000256" key="7">
    <source>
        <dbReference type="ARBA" id="ARBA00022777"/>
    </source>
</evidence>
<evidence type="ECO:0000256" key="8">
    <source>
        <dbReference type="ARBA" id="ARBA00022840"/>
    </source>
</evidence>
<dbReference type="SUPFAM" id="SSF103243">
    <property type="entry name" value="KA1-like"/>
    <property type="match status" value="1"/>
</dbReference>
<dbReference type="FunFam" id="1.10.510.10:FF:000571">
    <property type="entry name" value="Maternal embryonic leucine zipper kinase"/>
    <property type="match status" value="1"/>
</dbReference>
<keyword evidence="5" id="KW-0808">Transferase</keyword>
<dbReference type="InterPro" id="IPR008271">
    <property type="entry name" value="Ser/Thr_kinase_AS"/>
</dbReference>
<dbReference type="InterPro" id="IPR011009">
    <property type="entry name" value="Kinase-like_dom_sf"/>
</dbReference>
<evidence type="ECO:0000256" key="13">
    <source>
        <dbReference type="SAM" id="MobiDB-lite"/>
    </source>
</evidence>
<feature type="compositionally biased region" description="Acidic residues" evidence="13">
    <location>
        <begin position="429"/>
        <end position="450"/>
    </location>
</feature>
<dbReference type="Proteomes" id="UP001295794">
    <property type="component" value="Unassembled WGS sequence"/>
</dbReference>
<gene>
    <name evidence="15" type="ORF">MYCIT1_LOCUS523</name>
</gene>
<dbReference type="InterPro" id="IPR032270">
    <property type="entry name" value="AMPK_C"/>
</dbReference>
<dbReference type="PROSITE" id="PS50011">
    <property type="entry name" value="PROTEIN_KINASE_DOM"/>
    <property type="match status" value="1"/>
</dbReference>
<evidence type="ECO:0000256" key="9">
    <source>
        <dbReference type="ARBA" id="ARBA00023242"/>
    </source>
</evidence>
<name>A0AAD2GRC4_9AGAR</name>
<evidence type="ECO:0000256" key="10">
    <source>
        <dbReference type="ARBA" id="ARBA00023277"/>
    </source>
</evidence>
<dbReference type="EMBL" id="CAVNYO010000007">
    <property type="protein sequence ID" value="CAK5262081.1"/>
    <property type="molecule type" value="Genomic_DNA"/>
</dbReference>
<dbReference type="Pfam" id="PF08587">
    <property type="entry name" value="UBA_2"/>
    <property type="match status" value="1"/>
</dbReference>
<sequence length="631" mass="70891">MAGLPNEHTNGDDGVKFSPNDLGMYTIVSNIAEGTFGQVKNLRLLAEAIHKVTGHRVAMKFLSRAVIATEGNKLRVRREFEYTRMLRHPHIIKLYEVITTPEDIVFVLEYAEGELFDYIARHGRLEEDTARRFFQQIMAGVEYAHRQNIAHRDLKPENILLDEYLNVKIGDFGLSSETRDGEFLKTSCGSPNYAAPEVIRGDQYAGPDADVWSSGIILYTLLCNKLPFEDEDMPTLFEKIKSVKYQVPRDISPNAQNLIKSMLVLDPSKRITVAEIMRHPWFTVKLPRYLTPLPPIPGAVVGTLSSLVSAPAVPLARDNEFVEGLGLIDLEVVDELAQLLDGVDSEEVLHSLRRNDGIRGNQVKVAYMLLQDKRRVGKDRESPAAYLCFFCLIPSAVAISAEQERDDELARLDPRNVISPNAVSPNGGDLEDNPFEVEFEEDVNDDEDDDPHLPSNVSILGTSLPPLDMTPTGRANRPRTKKGARWHIGIRSSSEPMRVLSEIYGLLREMGMEWAERKDLSNIYCIEARARVKEVVIVMTINMYQARLNTEFYWIDFTRKQSYLASTVPGAGKFDRAPREGSENESISPGSYARSMLPDGSHVHDAVASPFMFFDLATQLILRLAFGHAID</sequence>
<dbReference type="Pfam" id="PF00069">
    <property type="entry name" value="Pkinase"/>
    <property type="match status" value="1"/>
</dbReference>
<keyword evidence="16" id="KW-1185">Reference proteome</keyword>
<comment type="catalytic activity">
    <reaction evidence="12">
        <text>L-seryl-[protein] + ATP = O-phospho-L-seryl-[protein] + ADP + H(+)</text>
        <dbReference type="Rhea" id="RHEA:17989"/>
        <dbReference type="Rhea" id="RHEA-COMP:9863"/>
        <dbReference type="Rhea" id="RHEA-COMP:11604"/>
        <dbReference type="ChEBI" id="CHEBI:15378"/>
        <dbReference type="ChEBI" id="CHEBI:29999"/>
        <dbReference type="ChEBI" id="CHEBI:30616"/>
        <dbReference type="ChEBI" id="CHEBI:83421"/>
        <dbReference type="ChEBI" id="CHEBI:456216"/>
        <dbReference type="EC" id="2.7.11.1"/>
    </reaction>
</comment>